<proteinExistence type="predicted"/>
<protein>
    <submittedName>
        <fullName evidence="1">Uncharacterized protein</fullName>
    </submittedName>
</protein>
<gene>
    <name evidence="1" type="ORF">GGR93_003898</name>
</gene>
<dbReference type="AlphaFoldDB" id="A0A7W6Q575"/>
<accession>A0A7W6Q575</accession>
<organism evidence="1 2">
    <name type="scientific">Sulfitobacter noctilucicola</name>
    <dbReference type="NCBI Taxonomy" id="1342301"/>
    <lineage>
        <taxon>Bacteria</taxon>
        <taxon>Pseudomonadati</taxon>
        <taxon>Pseudomonadota</taxon>
        <taxon>Alphaproteobacteria</taxon>
        <taxon>Rhodobacterales</taxon>
        <taxon>Roseobacteraceae</taxon>
        <taxon>Sulfitobacter</taxon>
    </lineage>
</organism>
<keyword evidence="2" id="KW-1185">Reference proteome</keyword>
<evidence type="ECO:0000313" key="1">
    <source>
        <dbReference type="EMBL" id="MBB4176090.1"/>
    </source>
</evidence>
<dbReference type="Proteomes" id="UP000565745">
    <property type="component" value="Unassembled WGS sequence"/>
</dbReference>
<name>A0A7W6Q575_9RHOB</name>
<comment type="caution">
    <text evidence="1">The sequence shown here is derived from an EMBL/GenBank/DDBJ whole genome shotgun (WGS) entry which is preliminary data.</text>
</comment>
<evidence type="ECO:0000313" key="2">
    <source>
        <dbReference type="Proteomes" id="UP000565745"/>
    </source>
</evidence>
<dbReference type="EMBL" id="JACIFU010000008">
    <property type="protein sequence ID" value="MBB4176090.1"/>
    <property type="molecule type" value="Genomic_DNA"/>
</dbReference>
<reference evidence="1 2" key="1">
    <citation type="submission" date="2020-08" db="EMBL/GenBank/DDBJ databases">
        <title>Genomic Encyclopedia of Type Strains, Phase IV (KMG-IV): sequencing the most valuable type-strain genomes for metagenomic binning, comparative biology and taxonomic classification.</title>
        <authorList>
            <person name="Goeker M."/>
        </authorList>
    </citation>
    <scope>NUCLEOTIDE SEQUENCE [LARGE SCALE GENOMIC DNA]</scope>
    <source>
        <strain evidence="1 2">DSM 101015</strain>
    </source>
</reference>
<sequence length="68" mass="7581">MREKAPASKRPLGTYMQEPFSVTGQTKGANLRDHRFAIDSYKALTGSFESLFCVKPQIGTVQPANRYS</sequence>